<sequence>MRRLSLVYDVMCSIRRLSLVYGVMCSIRRLSLVYDVMPRRRSGSGIVVVDTEADDQQLQQQDHVKHRTPEEEDAYSAMMMMMSLDNGPHREMAVDVPDTFIARSKTPPRYPPPRPQARIQYPLSRVGAQYSGLTGLRPRTLPGELWGVIFCEPLNDPSRVANMAQLLQVTERLDLRNNREEAQSMPIRDKGLQYDSQGHVSQRLIPGQQPRKYREELSAPHQQNVKPVNWRNDRRGNQTPPPEGSKTKPLTEDWHQRPSRPLHGTRTQVSTNGQRNMRQITAEVHNPASDLNAIAQCPSDSESLGGTGKGQGHSKKLLRSSHHSPDASSCEIDRAKVSVTPAVADSSKNPSSCPEILALATAPSSSTLQYKNNIRIIWYPLSRVGAQYSGLTGLRPRTLPGELWGVIFCEPLNDPSR</sequence>
<feature type="compositionally biased region" description="Basic and acidic residues" evidence="1">
    <location>
        <begin position="245"/>
        <end position="256"/>
    </location>
</feature>
<proteinExistence type="predicted"/>
<name>A0A7R9P8R8_TIMCA</name>
<dbReference type="EMBL" id="OE181840">
    <property type="protein sequence ID" value="CAD7573785.1"/>
    <property type="molecule type" value="Genomic_DNA"/>
</dbReference>
<evidence type="ECO:0000313" key="2">
    <source>
        <dbReference type="EMBL" id="CAD7573785.1"/>
    </source>
</evidence>
<feature type="region of interest" description="Disordered" evidence="1">
    <location>
        <begin position="293"/>
        <end position="332"/>
    </location>
</feature>
<organism evidence="2">
    <name type="scientific">Timema californicum</name>
    <name type="common">California timema</name>
    <name type="synonym">Walking stick</name>
    <dbReference type="NCBI Taxonomy" id="61474"/>
    <lineage>
        <taxon>Eukaryota</taxon>
        <taxon>Metazoa</taxon>
        <taxon>Ecdysozoa</taxon>
        <taxon>Arthropoda</taxon>
        <taxon>Hexapoda</taxon>
        <taxon>Insecta</taxon>
        <taxon>Pterygota</taxon>
        <taxon>Neoptera</taxon>
        <taxon>Polyneoptera</taxon>
        <taxon>Phasmatodea</taxon>
        <taxon>Timematodea</taxon>
        <taxon>Timematoidea</taxon>
        <taxon>Timematidae</taxon>
        <taxon>Timema</taxon>
    </lineage>
</organism>
<protein>
    <submittedName>
        <fullName evidence="2">(California timema) hypothetical protein</fullName>
    </submittedName>
</protein>
<feature type="region of interest" description="Disordered" evidence="1">
    <location>
        <begin position="177"/>
        <end position="274"/>
    </location>
</feature>
<feature type="compositionally biased region" description="Basic and acidic residues" evidence="1">
    <location>
        <begin position="177"/>
        <end position="192"/>
    </location>
</feature>
<gene>
    <name evidence="2" type="ORF">TCMB3V08_LOCUS6410</name>
</gene>
<reference evidence="2" key="1">
    <citation type="submission" date="2020-11" db="EMBL/GenBank/DDBJ databases">
        <authorList>
            <person name="Tran Van P."/>
        </authorList>
    </citation>
    <scope>NUCLEOTIDE SEQUENCE</scope>
</reference>
<feature type="compositionally biased region" description="Polar residues" evidence="1">
    <location>
        <begin position="265"/>
        <end position="274"/>
    </location>
</feature>
<accession>A0A7R9P8R8</accession>
<evidence type="ECO:0000256" key="1">
    <source>
        <dbReference type="SAM" id="MobiDB-lite"/>
    </source>
</evidence>
<dbReference type="AlphaFoldDB" id="A0A7R9P8R8"/>
<feature type="compositionally biased region" description="Basic residues" evidence="1">
    <location>
        <begin position="312"/>
        <end position="322"/>
    </location>
</feature>